<dbReference type="GO" id="GO:0003676">
    <property type="term" value="F:nucleic acid binding"/>
    <property type="evidence" value="ECO:0007669"/>
    <property type="project" value="InterPro"/>
</dbReference>
<dbReference type="InterPro" id="IPR002562">
    <property type="entry name" value="3'-5'_exonuclease_dom"/>
</dbReference>
<evidence type="ECO:0000259" key="1">
    <source>
        <dbReference type="SMART" id="SM00474"/>
    </source>
</evidence>
<accession>A0A8T2VCJ8</accession>
<dbReference type="Gene3D" id="3.30.160.20">
    <property type="match status" value="1"/>
</dbReference>
<evidence type="ECO:0000313" key="2">
    <source>
        <dbReference type="EMBL" id="KAH7446191.1"/>
    </source>
</evidence>
<dbReference type="AlphaFoldDB" id="A0A8T2VCJ8"/>
<dbReference type="OrthoDB" id="10261556at2759"/>
<dbReference type="Proteomes" id="UP000825935">
    <property type="component" value="Chromosome 1"/>
</dbReference>
<dbReference type="Gene3D" id="3.30.420.10">
    <property type="entry name" value="Ribonuclease H-like superfamily/Ribonuclease H"/>
    <property type="match status" value="1"/>
</dbReference>
<organism evidence="2 3">
    <name type="scientific">Ceratopteris richardii</name>
    <name type="common">Triangle waterfern</name>
    <dbReference type="NCBI Taxonomy" id="49495"/>
    <lineage>
        <taxon>Eukaryota</taxon>
        <taxon>Viridiplantae</taxon>
        <taxon>Streptophyta</taxon>
        <taxon>Embryophyta</taxon>
        <taxon>Tracheophyta</taxon>
        <taxon>Polypodiopsida</taxon>
        <taxon>Polypodiidae</taxon>
        <taxon>Polypodiales</taxon>
        <taxon>Pteridineae</taxon>
        <taxon>Pteridaceae</taxon>
        <taxon>Parkerioideae</taxon>
        <taxon>Ceratopteris</taxon>
    </lineage>
</organism>
<comment type="caution">
    <text evidence="2">The sequence shown here is derived from an EMBL/GenBank/DDBJ whole genome shotgun (WGS) entry which is preliminary data.</text>
</comment>
<feature type="domain" description="3'-5' exonuclease" evidence="1">
    <location>
        <begin position="339"/>
        <end position="518"/>
    </location>
</feature>
<dbReference type="SUPFAM" id="SSF54768">
    <property type="entry name" value="dsRNA-binding domain-like"/>
    <property type="match status" value="1"/>
</dbReference>
<evidence type="ECO:0000313" key="3">
    <source>
        <dbReference type="Proteomes" id="UP000825935"/>
    </source>
</evidence>
<dbReference type="GO" id="GO:0006139">
    <property type="term" value="P:nucleobase-containing compound metabolic process"/>
    <property type="evidence" value="ECO:0007669"/>
    <property type="project" value="InterPro"/>
</dbReference>
<name>A0A8T2VCJ8_CERRI</name>
<protein>
    <recommendedName>
        <fullName evidence="1">3'-5' exonuclease domain-containing protein</fullName>
    </recommendedName>
</protein>
<sequence>MAIVLHPFADISAISAPHFVQNLISAYTHGNGKSSSKFQALRSQVIKALPSAPPPGPATFVVNCLEALVCVGPPHDESLSHMLLSALCQLDKSKWADEDRYTACRLAGSFFFNVLVGKLKVESRVAVKIPETFGFDLKDIEDIVSAGQDPGVLQMKAAKGLVECYLLDLLQKRSYTSAVSLIKHFNLKNYDSQSLIITIIDNGQTNLAVDWATYLGKDVLKFLVQYCTQTGLYKVAYKVVKQHKLEAEFPDAYHLYRQSSLRKLVRKGLWEVAQMLAEGDSLLIDYLVNLAVEVNDAEKLEELCEHFHLDRISMTAAMANTCGGPQYLQLDNVISKDKVHWIDSHEGLLFAERAMAGIDFVGIDCEWKPDCMKGGGPSKVSILQLASSELVLILDLISLFKKCQTSLNNFIRLLFDSQDVVKLGYAIHNDLKRLSHSFMEIDAFCLCESVLDLQIAFGMQKKGGLSALTKMVFGIPLNKHVRMSDWEARPLSRKQLDYAALDAAILLPIFQHLANKSDPRPDELDWKCHLRSHRVIRKSKEKVLGNGKLAEDHNYKMPIAPHEELVMASCELLGTPIPGLLKTELFEFTRSAKLSPPVFNTANYSCASETAFYSTVKVANTTYMGRIASSKKDAEFWAAHVALSKVRIGTNALGNGECTQAYSDGLDVLKVCSNNSKSGCLSMKASLTRRYDINLKYWNTSICFFQSSMGYRCVQRISSPLLYVLETLPHTDANYSLHKMRVLELEVIQ</sequence>
<proteinExistence type="predicted"/>
<dbReference type="GO" id="GO:0008408">
    <property type="term" value="F:3'-5' exonuclease activity"/>
    <property type="evidence" value="ECO:0007669"/>
    <property type="project" value="InterPro"/>
</dbReference>
<dbReference type="SUPFAM" id="SSF53098">
    <property type="entry name" value="Ribonuclease H-like"/>
    <property type="match status" value="1"/>
</dbReference>
<dbReference type="InterPro" id="IPR012337">
    <property type="entry name" value="RNaseH-like_sf"/>
</dbReference>
<reference evidence="2" key="1">
    <citation type="submission" date="2021-08" db="EMBL/GenBank/DDBJ databases">
        <title>WGS assembly of Ceratopteris richardii.</title>
        <authorList>
            <person name="Marchant D.B."/>
            <person name="Chen G."/>
            <person name="Jenkins J."/>
            <person name="Shu S."/>
            <person name="Leebens-Mack J."/>
            <person name="Grimwood J."/>
            <person name="Schmutz J."/>
            <person name="Soltis P."/>
            <person name="Soltis D."/>
            <person name="Chen Z.-H."/>
        </authorList>
    </citation>
    <scope>NUCLEOTIDE SEQUENCE</scope>
    <source>
        <strain evidence="2">Whitten #5841</strain>
        <tissue evidence="2">Leaf</tissue>
    </source>
</reference>
<gene>
    <name evidence="2" type="ORF">KP509_01G044300</name>
</gene>
<dbReference type="Pfam" id="PF01612">
    <property type="entry name" value="DNA_pol_A_exo1"/>
    <property type="match status" value="1"/>
</dbReference>
<dbReference type="PANTHER" id="PTHR47765">
    <property type="entry name" value="3'-5' EXONUCLEASE DOMAIN-CONTAINING PROTEIN"/>
    <property type="match status" value="1"/>
</dbReference>
<dbReference type="OMA" id="HNDPKPG"/>
<dbReference type="SMART" id="SM00474">
    <property type="entry name" value="35EXOc"/>
    <property type="match status" value="1"/>
</dbReference>
<keyword evidence="3" id="KW-1185">Reference proteome</keyword>
<dbReference type="InterPro" id="IPR052408">
    <property type="entry name" value="Exonuclease_MUT-7-like"/>
</dbReference>
<dbReference type="PANTHER" id="PTHR47765:SF2">
    <property type="entry name" value="EXONUCLEASE MUT-7 HOMOLOG"/>
    <property type="match status" value="1"/>
</dbReference>
<dbReference type="EMBL" id="CM035406">
    <property type="protein sequence ID" value="KAH7446191.1"/>
    <property type="molecule type" value="Genomic_DNA"/>
</dbReference>
<dbReference type="InterPro" id="IPR036397">
    <property type="entry name" value="RNaseH_sf"/>
</dbReference>